<dbReference type="EMBL" id="MT142295">
    <property type="protein sequence ID" value="QJA77667.1"/>
    <property type="molecule type" value="Genomic_DNA"/>
</dbReference>
<protein>
    <submittedName>
        <fullName evidence="2">Uncharacterized protein</fullName>
    </submittedName>
</protein>
<accession>A0A6M3LFW2</accession>
<proteinExistence type="predicted"/>
<gene>
    <name evidence="1" type="ORF">MM415A01250_0011</name>
    <name evidence="2" type="ORF">MM415B04291_0005</name>
</gene>
<dbReference type="AlphaFoldDB" id="A0A6M3LFW2"/>
<dbReference type="EMBL" id="MT143135">
    <property type="protein sequence ID" value="QJA93259.1"/>
    <property type="molecule type" value="Genomic_DNA"/>
</dbReference>
<organism evidence="2">
    <name type="scientific">viral metagenome</name>
    <dbReference type="NCBI Taxonomy" id="1070528"/>
    <lineage>
        <taxon>unclassified sequences</taxon>
        <taxon>metagenomes</taxon>
        <taxon>organismal metagenomes</taxon>
    </lineage>
</organism>
<dbReference type="PROSITE" id="PS51257">
    <property type="entry name" value="PROKAR_LIPOPROTEIN"/>
    <property type="match status" value="1"/>
</dbReference>
<reference evidence="2" key="1">
    <citation type="submission" date="2020-03" db="EMBL/GenBank/DDBJ databases">
        <title>The deep terrestrial virosphere.</title>
        <authorList>
            <person name="Holmfeldt K."/>
            <person name="Nilsson E."/>
            <person name="Simone D."/>
            <person name="Lopez-Fernandez M."/>
            <person name="Wu X."/>
            <person name="de Brujin I."/>
            <person name="Lundin D."/>
            <person name="Andersson A."/>
            <person name="Bertilsson S."/>
            <person name="Dopson M."/>
        </authorList>
    </citation>
    <scope>NUCLEOTIDE SEQUENCE</scope>
    <source>
        <strain evidence="1">MM415A01250</strain>
        <strain evidence="2">MM415B04291</strain>
    </source>
</reference>
<sequence length="134" mass="14425">MKVAVLAIVALALVVGASCAGQSPVHRFHGFDFVAPTGPLAPGDVVVVDVYVQVGDETAEWIKLADDVAWTDVALDFFWPLLGQPARDLPTDRTPERLRGDVQAVIGGDVYEYSCVTAWKSYTPIGFSCESVEN</sequence>
<name>A0A6M3LFW2_9ZZZZ</name>
<evidence type="ECO:0000313" key="2">
    <source>
        <dbReference type="EMBL" id="QJA93259.1"/>
    </source>
</evidence>
<evidence type="ECO:0000313" key="1">
    <source>
        <dbReference type="EMBL" id="QJA77667.1"/>
    </source>
</evidence>